<feature type="domain" description="Rho-GAP" evidence="1">
    <location>
        <begin position="17"/>
        <end position="173"/>
    </location>
</feature>
<evidence type="ECO:0000313" key="3">
    <source>
        <dbReference type="Proteomes" id="UP000271098"/>
    </source>
</evidence>
<dbReference type="AlphaFoldDB" id="A0A183EIN5"/>
<dbReference type="Pfam" id="PF00620">
    <property type="entry name" value="RhoGAP"/>
    <property type="match status" value="1"/>
</dbReference>
<dbReference type="GO" id="GO:0046578">
    <property type="term" value="P:regulation of Ras protein signal transduction"/>
    <property type="evidence" value="ECO:0007669"/>
    <property type="project" value="TreeGrafter"/>
</dbReference>
<dbReference type="GO" id="GO:0030030">
    <property type="term" value="P:cell projection organization"/>
    <property type="evidence" value="ECO:0007669"/>
    <property type="project" value="TreeGrafter"/>
</dbReference>
<dbReference type="GO" id="GO:0007165">
    <property type="term" value="P:signal transduction"/>
    <property type="evidence" value="ECO:0007669"/>
    <property type="project" value="InterPro"/>
</dbReference>
<reference evidence="2 3" key="2">
    <citation type="submission" date="2018-11" db="EMBL/GenBank/DDBJ databases">
        <authorList>
            <consortium name="Pathogen Informatics"/>
        </authorList>
    </citation>
    <scope>NUCLEOTIDE SEQUENCE [LARGE SCALE GENOMIC DNA]</scope>
</reference>
<dbReference type="SUPFAM" id="SSF48350">
    <property type="entry name" value="GTPase activation domain, GAP"/>
    <property type="match status" value="1"/>
</dbReference>
<dbReference type="PANTHER" id="PTHR46150">
    <property type="entry name" value="RHO GTPASE-ACTIVATING PROTEIN 100F"/>
    <property type="match status" value="1"/>
</dbReference>
<accession>A0A183EIN5</accession>
<dbReference type="GO" id="GO:0016477">
    <property type="term" value="P:cell migration"/>
    <property type="evidence" value="ECO:0007669"/>
    <property type="project" value="TreeGrafter"/>
</dbReference>
<dbReference type="SMART" id="SM00324">
    <property type="entry name" value="RhoGAP"/>
    <property type="match status" value="1"/>
</dbReference>
<name>A0A183EIN5_9BILA</name>
<dbReference type="Gene3D" id="1.10.555.10">
    <property type="entry name" value="Rho GTPase activation protein"/>
    <property type="match status" value="1"/>
</dbReference>
<evidence type="ECO:0000259" key="1">
    <source>
        <dbReference type="PROSITE" id="PS50238"/>
    </source>
</evidence>
<sequence length="173" mass="19420">MVIYAGDRKRYDGVFGVPLQRLLAKERRETPLVLSRLLQEIEQRGVDYSGLYILCGSVEKKRLLREELELNVAQADLGVEAVPDTNVLTCLVKDFLRELPEPLISTPIYSMIVEAFSVVLPNDPQGNRRLLLRVIDCLSTPNKVSGNFTASLTALKDQAKRILFVYSVPLCLS</sequence>
<dbReference type="OrthoDB" id="120383at2759"/>
<dbReference type="GO" id="GO:0097060">
    <property type="term" value="C:synaptic membrane"/>
    <property type="evidence" value="ECO:0007669"/>
    <property type="project" value="TreeGrafter"/>
</dbReference>
<dbReference type="PANTHER" id="PTHR46150:SF3">
    <property type="entry name" value="RHO GTPASE-ACTIVATING PROTEIN 100F"/>
    <property type="match status" value="1"/>
</dbReference>
<dbReference type="InterPro" id="IPR052118">
    <property type="entry name" value="Rho-GAP_regulator"/>
</dbReference>
<protein>
    <submittedName>
        <fullName evidence="4">Rho-GAP domain-containing protein</fullName>
    </submittedName>
</protein>
<organism evidence="4">
    <name type="scientific">Gongylonema pulchrum</name>
    <dbReference type="NCBI Taxonomy" id="637853"/>
    <lineage>
        <taxon>Eukaryota</taxon>
        <taxon>Metazoa</taxon>
        <taxon>Ecdysozoa</taxon>
        <taxon>Nematoda</taxon>
        <taxon>Chromadorea</taxon>
        <taxon>Rhabditida</taxon>
        <taxon>Spirurina</taxon>
        <taxon>Spiruromorpha</taxon>
        <taxon>Spiruroidea</taxon>
        <taxon>Gongylonematidae</taxon>
        <taxon>Gongylonema</taxon>
    </lineage>
</organism>
<dbReference type="WBParaSite" id="GPUH_0002085101-mRNA-1">
    <property type="protein sequence ID" value="GPUH_0002085101-mRNA-1"/>
    <property type="gene ID" value="GPUH_0002085101"/>
</dbReference>
<proteinExistence type="predicted"/>
<evidence type="ECO:0000313" key="2">
    <source>
        <dbReference type="EMBL" id="VDN36905.1"/>
    </source>
</evidence>
<reference evidence="4" key="1">
    <citation type="submission" date="2016-06" db="UniProtKB">
        <authorList>
            <consortium name="WormBaseParasite"/>
        </authorList>
    </citation>
    <scope>IDENTIFICATION</scope>
</reference>
<dbReference type="Proteomes" id="UP000271098">
    <property type="component" value="Unassembled WGS sequence"/>
</dbReference>
<keyword evidence="3" id="KW-1185">Reference proteome</keyword>
<evidence type="ECO:0000313" key="4">
    <source>
        <dbReference type="WBParaSite" id="GPUH_0002085101-mRNA-1"/>
    </source>
</evidence>
<dbReference type="InterPro" id="IPR000198">
    <property type="entry name" value="RhoGAP_dom"/>
</dbReference>
<gene>
    <name evidence="2" type="ORF">GPUH_LOCUS20828</name>
</gene>
<dbReference type="PROSITE" id="PS50238">
    <property type="entry name" value="RHOGAP"/>
    <property type="match status" value="1"/>
</dbReference>
<dbReference type="GO" id="GO:0005096">
    <property type="term" value="F:GTPase activator activity"/>
    <property type="evidence" value="ECO:0007669"/>
    <property type="project" value="TreeGrafter"/>
</dbReference>
<dbReference type="InterPro" id="IPR008936">
    <property type="entry name" value="Rho_GTPase_activation_prot"/>
</dbReference>
<dbReference type="EMBL" id="UYRT01091230">
    <property type="protein sequence ID" value="VDN36905.1"/>
    <property type="molecule type" value="Genomic_DNA"/>
</dbReference>